<evidence type="ECO:0000256" key="6">
    <source>
        <dbReference type="ARBA" id="ARBA00023136"/>
    </source>
</evidence>
<sequence>VSYSVAVAGSGGGHVVITELEKHYDDVVAVKGIDLEIGAGEFFSLLGPSGCGKTTTLRMVGGFERPDRGSIGIDGINVTDLAPERRPVNTVFQSYALFPHLDVAANVAFGLRFTKDPPDEASARVAKALALVELSGYEKRKPHQLSGGQQQRVALARALILEPRVLLLDEPLGALDAKLRKTLQVELRALQHEIGITFIYVTHDQEEALTMSDRLAVMNEGELVQVGAPKDVYESPINAYVADFLGVANLLEAEHLGNGRVRLGDRVLAATGTAPTGPCRIVIRPERVRLVEASGGLPVNGLPVTIEQRIFTGATTQVHLRSGDVTFHALVTNDGREHDEGVDLVAELPVDALRIVAQD</sequence>
<evidence type="ECO:0000256" key="4">
    <source>
        <dbReference type="ARBA" id="ARBA00022840"/>
    </source>
</evidence>
<name>A0A381N8N4_9ZZZZ</name>
<dbReference type="SUPFAM" id="SSF50331">
    <property type="entry name" value="MOP-like"/>
    <property type="match status" value="1"/>
</dbReference>
<keyword evidence="2" id="KW-1003">Cell membrane</keyword>
<keyword evidence="6" id="KW-0472">Membrane</keyword>
<dbReference type="Pfam" id="PF00005">
    <property type="entry name" value="ABC_tran"/>
    <property type="match status" value="1"/>
</dbReference>
<dbReference type="InterPro" id="IPR013611">
    <property type="entry name" value="Transp-assoc_OB_typ2"/>
</dbReference>
<accession>A0A381N8N4</accession>
<dbReference type="GO" id="GO:0043190">
    <property type="term" value="C:ATP-binding cassette (ABC) transporter complex"/>
    <property type="evidence" value="ECO:0007669"/>
    <property type="project" value="InterPro"/>
</dbReference>
<dbReference type="SUPFAM" id="SSF52540">
    <property type="entry name" value="P-loop containing nucleoside triphosphate hydrolases"/>
    <property type="match status" value="1"/>
</dbReference>
<keyword evidence="4" id="KW-0067">ATP-binding</keyword>
<dbReference type="InterPro" id="IPR003439">
    <property type="entry name" value="ABC_transporter-like_ATP-bd"/>
</dbReference>
<dbReference type="PANTHER" id="PTHR42781:SF4">
    <property type="entry name" value="SPERMIDINE_PUTRESCINE IMPORT ATP-BINDING PROTEIN POTA"/>
    <property type="match status" value="1"/>
</dbReference>
<dbReference type="InterPro" id="IPR008995">
    <property type="entry name" value="Mo/tungstate-bd_C_term_dom"/>
</dbReference>
<dbReference type="PANTHER" id="PTHR42781">
    <property type="entry name" value="SPERMIDINE/PUTRESCINE IMPORT ATP-BINDING PROTEIN POTA"/>
    <property type="match status" value="1"/>
</dbReference>
<evidence type="ECO:0000256" key="5">
    <source>
        <dbReference type="ARBA" id="ARBA00022967"/>
    </source>
</evidence>
<dbReference type="AlphaFoldDB" id="A0A381N8N4"/>
<gene>
    <name evidence="8" type="ORF">METZ01_LOCUS3278</name>
</gene>
<evidence type="ECO:0000259" key="7">
    <source>
        <dbReference type="PROSITE" id="PS50893"/>
    </source>
</evidence>
<dbReference type="GO" id="GO:0015417">
    <property type="term" value="F:ABC-type polyamine transporter activity"/>
    <property type="evidence" value="ECO:0007669"/>
    <property type="project" value="InterPro"/>
</dbReference>
<dbReference type="PROSITE" id="PS00211">
    <property type="entry name" value="ABC_TRANSPORTER_1"/>
    <property type="match status" value="1"/>
</dbReference>
<keyword evidence="1" id="KW-0813">Transport</keyword>
<evidence type="ECO:0000256" key="1">
    <source>
        <dbReference type="ARBA" id="ARBA00022448"/>
    </source>
</evidence>
<reference evidence="8" key="1">
    <citation type="submission" date="2018-05" db="EMBL/GenBank/DDBJ databases">
        <authorList>
            <person name="Lanie J.A."/>
            <person name="Ng W.-L."/>
            <person name="Kazmierczak K.M."/>
            <person name="Andrzejewski T.M."/>
            <person name="Davidsen T.M."/>
            <person name="Wayne K.J."/>
            <person name="Tettelin H."/>
            <person name="Glass J.I."/>
            <person name="Rusch D."/>
            <person name="Podicherti R."/>
            <person name="Tsui H.-C.T."/>
            <person name="Winkler M.E."/>
        </authorList>
    </citation>
    <scope>NUCLEOTIDE SEQUENCE</scope>
</reference>
<dbReference type="FunFam" id="3.40.50.300:FF:000133">
    <property type="entry name" value="Spermidine/putrescine import ATP-binding protein PotA"/>
    <property type="match status" value="1"/>
</dbReference>
<feature type="non-terminal residue" evidence="8">
    <location>
        <position position="1"/>
    </location>
</feature>
<dbReference type="Gene3D" id="2.40.50.100">
    <property type="match status" value="1"/>
</dbReference>
<dbReference type="EMBL" id="UINC01000169">
    <property type="protein sequence ID" value="SUZ50424.1"/>
    <property type="molecule type" value="Genomic_DNA"/>
</dbReference>
<dbReference type="InterPro" id="IPR005893">
    <property type="entry name" value="PotA-like"/>
</dbReference>
<dbReference type="InterPro" id="IPR017871">
    <property type="entry name" value="ABC_transporter-like_CS"/>
</dbReference>
<dbReference type="InterPro" id="IPR050093">
    <property type="entry name" value="ABC_SmlMolc_Importer"/>
</dbReference>
<organism evidence="8">
    <name type="scientific">marine metagenome</name>
    <dbReference type="NCBI Taxonomy" id="408172"/>
    <lineage>
        <taxon>unclassified sequences</taxon>
        <taxon>metagenomes</taxon>
        <taxon>ecological metagenomes</taxon>
    </lineage>
</organism>
<evidence type="ECO:0000313" key="8">
    <source>
        <dbReference type="EMBL" id="SUZ50424.1"/>
    </source>
</evidence>
<dbReference type="GO" id="GO:0005524">
    <property type="term" value="F:ATP binding"/>
    <property type="evidence" value="ECO:0007669"/>
    <property type="project" value="UniProtKB-KW"/>
</dbReference>
<dbReference type="PROSITE" id="PS50893">
    <property type="entry name" value="ABC_TRANSPORTER_2"/>
    <property type="match status" value="1"/>
</dbReference>
<dbReference type="Gene3D" id="3.40.50.300">
    <property type="entry name" value="P-loop containing nucleotide triphosphate hydrolases"/>
    <property type="match status" value="1"/>
</dbReference>
<dbReference type="GO" id="GO:0016887">
    <property type="term" value="F:ATP hydrolysis activity"/>
    <property type="evidence" value="ECO:0007669"/>
    <property type="project" value="InterPro"/>
</dbReference>
<dbReference type="InterPro" id="IPR027417">
    <property type="entry name" value="P-loop_NTPase"/>
</dbReference>
<dbReference type="InterPro" id="IPR003593">
    <property type="entry name" value="AAA+_ATPase"/>
</dbReference>
<proteinExistence type="predicted"/>
<protein>
    <recommendedName>
        <fullName evidence="7">ABC transporter domain-containing protein</fullName>
    </recommendedName>
</protein>
<dbReference type="NCBIfam" id="TIGR01187">
    <property type="entry name" value="potA"/>
    <property type="match status" value="1"/>
</dbReference>
<keyword evidence="3" id="KW-0547">Nucleotide-binding</keyword>
<dbReference type="Pfam" id="PF08402">
    <property type="entry name" value="TOBE_2"/>
    <property type="match status" value="1"/>
</dbReference>
<evidence type="ECO:0000256" key="2">
    <source>
        <dbReference type="ARBA" id="ARBA00022475"/>
    </source>
</evidence>
<evidence type="ECO:0000256" key="3">
    <source>
        <dbReference type="ARBA" id="ARBA00022741"/>
    </source>
</evidence>
<dbReference type="SMART" id="SM00382">
    <property type="entry name" value="AAA"/>
    <property type="match status" value="1"/>
</dbReference>
<keyword evidence="5" id="KW-1278">Translocase</keyword>
<feature type="domain" description="ABC transporter" evidence="7">
    <location>
        <begin position="15"/>
        <end position="245"/>
    </location>
</feature>